<accession>D3SPK1</accession>
<dbReference type="OrthoDB" id="6194521at2"/>
<dbReference type="KEGG" id="tal:Thal_0454"/>
<dbReference type="InterPro" id="IPR043472">
    <property type="entry name" value="Macro_dom-like"/>
</dbReference>
<dbReference type="PANTHER" id="PTHR11106:SF111">
    <property type="entry name" value="MACRO DOMAIN-CONTAINING PROTEIN"/>
    <property type="match status" value="1"/>
</dbReference>
<dbReference type="PROSITE" id="PS51154">
    <property type="entry name" value="MACRO"/>
    <property type="match status" value="1"/>
</dbReference>
<dbReference type="PANTHER" id="PTHR11106">
    <property type="entry name" value="GANGLIOSIDE INDUCED DIFFERENTIATION ASSOCIATED PROTEIN 2-RELATED"/>
    <property type="match status" value="1"/>
</dbReference>
<proteinExistence type="predicted"/>
<dbReference type="Pfam" id="PF01661">
    <property type="entry name" value="Macro"/>
    <property type="match status" value="1"/>
</dbReference>
<dbReference type="HOGENOM" id="CLU_046550_7_2_0"/>
<dbReference type="InterPro" id="IPR002589">
    <property type="entry name" value="Macro_dom"/>
</dbReference>
<dbReference type="EMBL" id="CP001931">
    <property type="protein sequence ID" value="ADC89088.1"/>
    <property type="molecule type" value="Genomic_DNA"/>
</dbReference>
<evidence type="ECO:0000313" key="3">
    <source>
        <dbReference type="Proteomes" id="UP000002043"/>
    </source>
</evidence>
<dbReference type="Proteomes" id="UP000002043">
    <property type="component" value="Chromosome"/>
</dbReference>
<dbReference type="STRING" id="638303.Thal_0454"/>
<dbReference type="NCBIfam" id="NF001666">
    <property type="entry name" value="PRK00431.2-2"/>
    <property type="match status" value="1"/>
</dbReference>
<dbReference type="RefSeq" id="WP_012991495.1">
    <property type="nucleotide sequence ID" value="NC_013894.1"/>
</dbReference>
<organism evidence="2 3">
    <name type="scientific">Thermocrinis albus (strain DSM 14484 / JCM 11386 / HI 11/12)</name>
    <dbReference type="NCBI Taxonomy" id="638303"/>
    <lineage>
        <taxon>Bacteria</taxon>
        <taxon>Pseudomonadati</taxon>
        <taxon>Aquificota</taxon>
        <taxon>Aquificia</taxon>
        <taxon>Aquificales</taxon>
        <taxon>Aquificaceae</taxon>
        <taxon>Thermocrinis</taxon>
    </lineage>
</organism>
<evidence type="ECO:0000259" key="1">
    <source>
        <dbReference type="PROSITE" id="PS51154"/>
    </source>
</evidence>
<dbReference type="AlphaFoldDB" id="D3SPK1"/>
<dbReference type="SUPFAM" id="SSF52949">
    <property type="entry name" value="Macro domain-like"/>
    <property type="match status" value="1"/>
</dbReference>
<evidence type="ECO:0000313" key="2">
    <source>
        <dbReference type="EMBL" id="ADC89088.1"/>
    </source>
</evidence>
<reference evidence="3" key="1">
    <citation type="journal article" date="2010" name="Stand. Genomic Sci.">
        <title>Complete genome sequence of Thermocrinis albus type strain (HI 11/12T).</title>
        <authorList>
            <person name="Wirth R."/>
            <person name="Sikorski J."/>
            <person name="Brambilla E."/>
            <person name="Misra M."/>
            <person name="Lapidus A."/>
            <person name="Copeland A."/>
            <person name="Nolan M."/>
            <person name="Lucas S."/>
            <person name="Chen F."/>
            <person name="Tice H."/>
            <person name="Cheng J.F."/>
            <person name="Han C."/>
            <person name="Detter J.C."/>
            <person name="Tapia R."/>
            <person name="Bruce D."/>
            <person name="Goodwin L."/>
            <person name="Pitluck S."/>
            <person name="Pati A."/>
            <person name="Anderson I."/>
            <person name="Ivanova N."/>
            <person name="Mavromatis K."/>
            <person name="Mikhailova N."/>
            <person name="Chen A."/>
            <person name="Palaniappan K."/>
            <person name="Bilek Y."/>
            <person name="Hader T."/>
            <person name="Land M."/>
            <person name="Hauser L."/>
            <person name="Chang Y.J."/>
            <person name="Jeffries C.D."/>
            <person name="Tindall B.J."/>
            <person name="Rohde M."/>
            <person name="Goker M."/>
            <person name="Bristow J."/>
            <person name="Eisen J.A."/>
            <person name="Markowitz V."/>
            <person name="Hugenholtz P."/>
            <person name="Kyrpides N.C."/>
            <person name="Klenk H.P."/>
        </authorList>
    </citation>
    <scope>NUCLEOTIDE SEQUENCE [LARGE SCALE GENOMIC DNA]</scope>
    <source>
        <strain evidence="3">DSM 14484 / JCM 11386 / HI 11/12</strain>
    </source>
</reference>
<feature type="domain" description="Macro" evidence="1">
    <location>
        <begin position="1"/>
        <end position="162"/>
    </location>
</feature>
<protein>
    <submittedName>
        <fullName evidence="2">Appr-1-p processing domain protein</fullName>
    </submittedName>
</protein>
<gene>
    <name evidence="2" type="ordered locus">Thal_0454</name>
</gene>
<dbReference type="SMART" id="SM00506">
    <property type="entry name" value="A1pp"/>
    <property type="match status" value="1"/>
</dbReference>
<dbReference type="eggNOG" id="COG2110">
    <property type="taxonomic scope" value="Bacteria"/>
</dbReference>
<sequence length="162" mass="17303">MELEVRLGSILEVEADAIVNPANSLGYMGGGVAGVIKKYGGEEIEKEAIAKAPIPVGTAVVTKAGSLPFKGVIHAPTMERPAMETTEEKVRKAVRASLEVADKEGFRVIAMPGMGTGVGGLPKDVAAKAMLEEIRAFKPKNLKKIILVDVDHLMVQEWQKNL</sequence>
<dbReference type="Gene3D" id="3.40.220.10">
    <property type="entry name" value="Leucine Aminopeptidase, subunit E, domain 1"/>
    <property type="match status" value="1"/>
</dbReference>
<name>D3SPK1_THEAH</name>
<keyword evidence="3" id="KW-1185">Reference proteome</keyword>